<organism evidence="1">
    <name type="scientific">uncultured Caudovirales phage</name>
    <dbReference type="NCBI Taxonomy" id="2100421"/>
    <lineage>
        <taxon>Viruses</taxon>
        <taxon>Duplodnaviria</taxon>
        <taxon>Heunggongvirae</taxon>
        <taxon>Uroviricota</taxon>
        <taxon>Caudoviricetes</taxon>
        <taxon>Peduoviridae</taxon>
        <taxon>Maltschvirus</taxon>
        <taxon>Maltschvirus maltsch</taxon>
    </lineage>
</organism>
<protein>
    <recommendedName>
        <fullName evidence="2">GIY-YIG domain-containing protein</fullName>
    </recommendedName>
</protein>
<evidence type="ECO:0008006" key="2">
    <source>
        <dbReference type="Google" id="ProtNLM"/>
    </source>
</evidence>
<reference evidence="1" key="1">
    <citation type="submission" date="2020-04" db="EMBL/GenBank/DDBJ databases">
        <authorList>
            <person name="Chiriac C."/>
            <person name="Salcher M."/>
            <person name="Ghai R."/>
            <person name="Kavagutti S V."/>
        </authorList>
    </citation>
    <scope>NUCLEOTIDE SEQUENCE</scope>
</reference>
<accession>A0A6J5MKR4</accession>
<evidence type="ECO:0000313" key="1">
    <source>
        <dbReference type="EMBL" id="CAB4147128.1"/>
    </source>
</evidence>
<proteinExistence type="predicted"/>
<dbReference type="EMBL" id="LR796477">
    <property type="protein sequence ID" value="CAB4147128.1"/>
    <property type="molecule type" value="Genomic_DNA"/>
</dbReference>
<name>A0A6J5MKR4_9CAUD</name>
<gene>
    <name evidence="1" type="ORF">UFOVP514_13</name>
</gene>
<sequence>MTMVVYRHIRLDSNKVFYIGIGTEYRAYSKHHRNNWWKKIVNKTDYKVEILYDNLTKDLSCELEIFLIEIYGRKDLNKGDLVNMTDGGEGTVNKSEEVRKKHSEETKKNIALKGIGRTAWNKGINMTNETKEKLRISLTGKFGKKVKHIKTGIDFPSLKVACKQLDLIYSTEMNRIKRKSKNCNFITA</sequence>